<sequence>MEQELLQLLAATQSPAAPTRQSAELQLLQLYSNEAFPLSLAAIAAHESVDAALRQSAISVLRTFIVASWSPLLDEFKGRVWVNDANKATLRNALLNLATTTETNRKIKAAASYAVSKIAAADFPEEWPELLPSLLHIINDPNSSDGALHGALKVLLDLVDTGFSEEQFFGIARDLVSTLFAVATNESRKTIIRALAISVFRSCFDTLEMVLEQHKAAVKQFMDEALSGWMPYFLSVMKLSLPQRPAEEEESKDTEVSSQWRGIIALKLQAVKTVMKIRMVFPTLLTTQSPQLFTMLWEELSSIQSHYFEMYVQDERQGRLEDSDGLPYTLDFLVLEEIDLMQALIKAPPVKAELQAQLQNANEAATTTGWLPEIIKLAAIYAQITTEEEGIWEIDVNLFLSEETSVTANYTPRTCGGDLIIKLGEWLKVTVVQALVVYINNLFADAASTWKNQEAALFILNQLLRDFNEVEQQIPVDVASQFTNSIQFALQNEQDYLRARGYLVAGVLAQTAGAEFQPIAASYLDATMKAISQDASEVVQVACIRVLQDLLPALPSSTTQPMQIPIISSINEFIGSHDLREGTDNDDLKVTLAETLRDTIMIEPKVVLDSAALDVLFNVASNGAENFHLVMVVTETFEDIVQYVSQQGADAYVRLCEKVLPSLTGAIDVGNITQEGALTVLAADLLRALADHGSEPLPNGFVATVMPKLNRLLLESNDSELVRAATLAMYHILSHDFTQFLAWREPQSGKDAIETVLLIIDHLLSPNIDDVAAAEVGSLAAVLVEKAGSEKLGPYLPQLLQAVAQRLATAQQAQFIQSLILVFARLTLISAREVIDFLAQVDLGGQSGLNVVLSKWLENSVNFAGYDEIKQNIIALCKLYNLEDPRVAQVQVKGDLIIQETGRIKTRSQARQNPDQFTTVSANLKIIKVLVEELAGASGNKEIDAATAAALEEADSEDDEWEDLPSNTLDLGLGVTKQELMSFGEGGTEGSFAVRKRDDETQALLLQFFQEASAKPGFQELFAALTPAEQDKLRSLG</sequence>
<keyword evidence="3" id="KW-0653">Protein transport</keyword>
<evidence type="ECO:0000313" key="7">
    <source>
        <dbReference type="Proteomes" id="UP000001745"/>
    </source>
</evidence>
<accession>B8MBP8</accession>
<dbReference type="GO" id="GO:0031267">
    <property type="term" value="F:small GTPase binding"/>
    <property type="evidence" value="ECO:0007669"/>
    <property type="project" value="InterPro"/>
</dbReference>
<dbReference type="Proteomes" id="UP000001745">
    <property type="component" value="Unassembled WGS sequence"/>
</dbReference>
<dbReference type="SMART" id="SM00913">
    <property type="entry name" value="IBN_N"/>
    <property type="match status" value="1"/>
</dbReference>
<evidence type="ECO:0000313" key="6">
    <source>
        <dbReference type="EMBL" id="EED18181.1"/>
    </source>
</evidence>
<dbReference type="AlphaFoldDB" id="B8MBP8"/>
<dbReference type="InParanoid" id="B8MBP8"/>
<keyword evidence="7" id="KW-1185">Reference proteome</keyword>
<name>B8MBP8_TALSN</name>
<dbReference type="InterPro" id="IPR016024">
    <property type="entry name" value="ARM-type_fold"/>
</dbReference>
<dbReference type="FunFam" id="1.25.10.10:FF:000373">
    <property type="entry name" value="Importin beta-5 subunit, putative"/>
    <property type="match status" value="1"/>
</dbReference>
<dbReference type="SUPFAM" id="SSF48371">
    <property type="entry name" value="ARM repeat"/>
    <property type="match status" value="1"/>
</dbReference>
<dbReference type="Pfam" id="PF25018">
    <property type="entry name" value="HEAT_IPO9_c"/>
    <property type="match status" value="1"/>
</dbReference>
<dbReference type="PANTHER" id="PTHR10997">
    <property type="entry name" value="IMPORTIN-7, 8, 11"/>
    <property type="match status" value="1"/>
</dbReference>
<proteinExistence type="predicted"/>
<evidence type="ECO:0000259" key="5">
    <source>
        <dbReference type="PROSITE" id="PS50166"/>
    </source>
</evidence>
<gene>
    <name evidence="6" type="ORF">TSTA_119430</name>
</gene>
<dbReference type="OMA" id="NPDQYTI"/>
<evidence type="ECO:0000256" key="1">
    <source>
        <dbReference type="ARBA" id="ARBA00004123"/>
    </source>
</evidence>
<dbReference type="GO" id="GO:0005635">
    <property type="term" value="C:nuclear envelope"/>
    <property type="evidence" value="ECO:0007669"/>
    <property type="project" value="TreeGrafter"/>
</dbReference>
<dbReference type="VEuPathDB" id="FungiDB:TSTA_119430"/>
<dbReference type="STRING" id="441959.B8MBP8"/>
<dbReference type="PhylomeDB" id="B8MBP8"/>
<dbReference type="PROSITE" id="PS50166">
    <property type="entry name" value="IMPORTIN_B_NT"/>
    <property type="match status" value="1"/>
</dbReference>
<dbReference type="FunCoup" id="B8MBP8">
    <property type="interactions" value="1080"/>
</dbReference>
<protein>
    <submittedName>
        <fullName evidence="6">Importin beta-5 subunit, putative</fullName>
    </submittedName>
</protein>
<dbReference type="InterPro" id="IPR056840">
    <property type="entry name" value="HEAT_IPO9_central"/>
</dbReference>
<dbReference type="GO" id="GO:0005829">
    <property type="term" value="C:cytosol"/>
    <property type="evidence" value="ECO:0007669"/>
    <property type="project" value="TreeGrafter"/>
</dbReference>
<evidence type="ECO:0000256" key="3">
    <source>
        <dbReference type="ARBA" id="ARBA00022927"/>
    </source>
</evidence>
<dbReference type="RefSeq" id="XP_002482173.1">
    <property type="nucleotide sequence ID" value="XM_002482128.1"/>
</dbReference>
<reference evidence="7" key="1">
    <citation type="journal article" date="2015" name="Genome Announc.">
        <title>Genome sequence of the AIDS-associated pathogen Penicillium marneffei (ATCC18224) and its near taxonomic relative Talaromyces stipitatus (ATCC10500).</title>
        <authorList>
            <person name="Nierman W.C."/>
            <person name="Fedorova-Abrams N.D."/>
            <person name="Andrianopoulos A."/>
        </authorList>
    </citation>
    <scope>NUCLEOTIDE SEQUENCE [LARGE SCALE GENOMIC DNA]</scope>
    <source>
        <strain evidence="7">ATCC 10500 / CBS 375.48 / QM 6759 / NRRL 1006</strain>
    </source>
</reference>
<dbReference type="EMBL" id="EQ962655">
    <property type="protein sequence ID" value="EED18181.1"/>
    <property type="molecule type" value="Genomic_DNA"/>
</dbReference>
<dbReference type="HOGENOM" id="CLU_008920_1_1_1"/>
<dbReference type="GO" id="GO:0006606">
    <property type="term" value="P:protein import into nucleus"/>
    <property type="evidence" value="ECO:0007669"/>
    <property type="project" value="TreeGrafter"/>
</dbReference>
<dbReference type="eggNOG" id="KOG2274">
    <property type="taxonomic scope" value="Eukaryota"/>
</dbReference>
<evidence type="ECO:0000256" key="4">
    <source>
        <dbReference type="ARBA" id="ARBA00023242"/>
    </source>
</evidence>
<comment type="subcellular location">
    <subcellularLocation>
        <location evidence="1">Nucleus</location>
    </subcellularLocation>
</comment>
<keyword evidence="4" id="KW-0539">Nucleus</keyword>
<organism evidence="6 7">
    <name type="scientific">Talaromyces stipitatus (strain ATCC 10500 / CBS 375.48 / QM 6759 / NRRL 1006)</name>
    <name type="common">Penicillium stipitatum</name>
    <dbReference type="NCBI Taxonomy" id="441959"/>
    <lineage>
        <taxon>Eukaryota</taxon>
        <taxon>Fungi</taxon>
        <taxon>Dikarya</taxon>
        <taxon>Ascomycota</taxon>
        <taxon>Pezizomycotina</taxon>
        <taxon>Eurotiomycetes</taxon>
        <taxon>Eurotiomycetidae</taxon>
        <taxon>Eurotiales</taxon>
        <taxon>Trichocomaceae</taxon>
        <taxon>Talaromyces</taxon>
        <taxon>Talaromyces sect. Talaromyces</taxon>
    </lineage>
</organism>
<dbReference type="PANTHER" id="PTHR10997:SF9">
    <property type="entry name" value="IMPORTIN-9"/>
    <property type="match status" value="1"/>
</dbReference>
<dbReference type="GeneID" id="8105218"/>
<dbReference type="Gene3D" id="1.25.10.10">
    <property type="entry name" value="Leucine-rich Repeat Variant"/>
    <property type="match status" value="1"/>
</dbReference>
<feature type="domain" description="Importin N-terminal" evidence="5">
    <location>
        <begin position="23"/>
        <end position="100"/>
    </location>
</feature>
<keyword evidence="2" id="KW-0813">Transport</keyword>
<evidence type="ECO:0000256" key="2">
    <source>
        <dbReference type="ARBA" id="ARBA00022448"/>
    </source>
</evidence>
<dbReference type="InterPro" id="IPR001494">
    <property type="entry name" value="Importin-beta_N"/>
</dbReference>
<dbReference type="Pfam" id="PF03810">
    <property type="entry name" value="IBN_N"/>
    <property type="match status" value="1"/>
</dbReference>
<dbReference type="OrthoDB" id="431626at2759"/>
<dbReference type="InterPro" id="IPR011989">
    <property type="entry name" value="ARM-like"/>
</dbReference>